<dbReference type="PANTHER" id="PTHR33546">
    <property type="entry name" value="LARGE, MULTIFUNCTIONAL SECRETED PROTEIN-RELATED"/>
    <property type="match status" value="1"/>
</dbReference>
<evidence type="ECO:0000313" key="2">
    <source>
        <dbReference type="EMBL" id="NVN41909.1"/>
    </source>
</evidence>
<keyword evidence="3" id="KW-1185">Reference proteome</keyword>
<gene>
    <name evidence="2" type="ORF">HUK82_15275</name>
</gene>
<evidence type="ECO:0000259" key="1">
    <source>
        <dbReference type="Pfam" id="PF22807"/>
    </source>
</evidence>
<feature type="domain" description="Pyrroloquinoline quinone-dependent pyranose dehydrogenase beta-propeller" evidence="1">
    <location>
        <begin position="2"/>
        <end position="282"/>
    </location>
</feature>
<dbReference type="EMBL" id="JABXXR010000212">
    <property type="protein sequence ID" value="NVN41909.1"/>
    <property type="molecule type" value="Genomic_DNA"/>
</dbReference>
<dbReference type="SUPFAM" id="SSF50952">
    <property type="entry name" value="Soluble quinoprotein glucose dehydrogenase"/>
    <property type="match status" value="1"/>
</dbReference>
<dbReference type="InterPro" id="IPR011041">
    <property type="entry name" value="Quinoprot_gluc/sorb_DH_b-prop"/>
</dbReference>
<proteinExistence type="predicted"/>
<dbReference type="InterPro" id="IPR011042">
    <property type="entry name" value="6-blade_b-propeller_TolB-like"/>
</dbReference>
<dbReference type="RefSeq" id="WP_176614762.1">
    <property type="nucleotide sequence ID" value="NZ_JABXXR010000212.1"/>
</dbReference>
<dbReference type="InterPro" id="IPR054539">
    <property type="entry name" value="Beta-prop_PDH"/>
</dbReference>
<dbReference type="Gene3D" id="2.120.10.30">
    <property type="entry name" value="TolB, C-terminal domain"/>
    <property type="match status" value="1"/>
</dbReference>
<dbReference type="Pfam" id="PF22807">
    <property type="entry name" value="TrAA12"/>
    <property type="match status" value="1"/>
</dbReference>
<name>A0A850PGX7_9PROT</name>
<accession>A0A850PGX7</accession>
<dbReference type="AlphaFoldDB" id="A0A850PGX7"/>
<organism evidence="2 3">
    <name type="scientific">Ameyamaea chiangmaiensis</name>
    <dbReference type="NCBI Taxonomy" id="442969"/>
    <lineage>
        <taxon>Bacteria</taxon>
        <taxon>Pseudomonadati</taxon>
        <taxon>Pseudomonadota</taxon>
        <taxon>Alphaproteobacteria</taxon>
        <taxon>Acetobacterales</taxon>
        <taxon>Acetobacteraceae</taxon>
        <taxon>Ameyamaea</taxon>
    </lineage>
</organism>
<dbReference type="PANTHER" id="PTHR33546:SF1">
    <property type="entry name" value="LARGE, MULTIFUNCTIONAL SECRETED PROTEIN"/>
    <property type="match status" value="1"/>
</dbReference>
<sequence>RAAPGLAVEVFASGLPSAREIALGAHGTVFVGSMAAGVVYAVTPHATGAPQVRIVASGLQQPVGVAFHDGALFVSATRRIVVLRNIEAHLDAPPKPDTLIADLPWREGDHDWKFIAFGPDGRLYVPIGAPCNICAIGHDYGKIMRFSADGTHAESIAFGIRNSVGLAWDARGALWFTDNGRDWLGDDRPSDELNRLDHDGQEFGYPFCHQGDLADPQFGAGHPCSAFTPPVVKLGAHVAALGLRFDGDPAAPAALRGRVLIAEHGSWNRSTPSGYRVVAVDPATGAQTVLLDDRAADGTVLGRPADVQPLPDGSVLISDERRGVLLRLHAAP</sequence>
<reference evidence="2 3" key="1">
    <citation type="submission" date="2020-06" db="EMBL/GenBank/DDBJ databases">
        <title>Description of novel acetic acid bacteria.</title>
        <authorList>
            <person name="Sombolestani A."/>
        </authorList>
    </citation>
    <scope>NUCLEOTIDE SEQUENCE [LARGE SCALE GENOMIC DNA]</scope>
    <source>
        <strain evidence="2 3">LMG 27010</strain>
    </source>
</reference>
<evidence type="ECO:0000313" key="3">
    <source>
        <dbReference type="Proteomes" id="UP000585665"/>
    </source>
</evidence>
<feature type="non-terminal residue" evidence="2">
    <location>
        <position position="1"/>
    </location>
</feature>
<protein>
    <submittedName>
        <fullName evidence="2">PQQ-dependent sugar dehydrogenase</fullName>
    </submittedName>
</protein>
<comment type="caution">
    <text evidence="2">The sequence shown here is derived from an EMBL/GenBank/DDBJ whole genome shotgun (WGS) entry which is preliminary data.</text>
</comment>
<dbReference type="Proteomes" id="UP000585665">
    <property type="component" value="Unassembled WGS sequence"/>
</dbReference>